<evidence type="ECO:0000256" key="5">
    <source>
        <dbReference type="SAM" id="Phobius"/>
    </source>
</evidence>
<feature type="transmembrane region" description="Helical" evidence="5">
    <location>
        <begin position="299"/>
        <end position="318"/>
    </location>
</feature>
<evidence type="ECO:0000313" key="8">
    <source>
        <dbReference type="Proteomes" id="UP000028492"/>
    </source>
</evidence>
<dbReference type="HOGENOM" id="CLU_046841_3_1_11"/>
<organism evidence="7 8">
    <name type="scientific">Amycolatopsis japonica</name>
    <dbReference type="NCBI Taxonomy" id="208439"/>
    <lineage>
        <taxon>Bacteria</taxon>
        <taxon>Bacillati</taxon>
        <taxon>Actinomycetota</taxon>
        <taxon>Actinomycetes</taxon>
        <taxon>Pseudonocardiales</taxon>
        <taxon>Pseudonocardiaceae</taxon>
        <taxon>Amycolatopsis</taxon>
        <taxon>Amycolatopsis japonica group</taxon>
    </lineage>
</organism>
<feature type="transmembrane region" description="Helical" evidence="5">
    <location>
        <begin position="222"/>
        <end position="247"/>
    </location>
</feature>
<feature type="transmembrane region" description="Helical" evidence="5">
    <location>
        <begin position="355"/>
        <end position="377"/>
    </location>
</feature>
<evidence type="ECO:0000256" key="4">
    <source>
        <dbReference type="ARBA" id="ARBA00023136"/>
    </source>
</evidence>
<dbReference type="PANTHER" id="PTHR43471">
    <property type="entry name" value="ABC TRANSPORTER PERMEASE"/>
    <property type="match status" value="1"/>
</dbReference>
<dbReference type="eggNOG" id="COG1668">
    <property type="taxonomic scope" value="Bacteria"/>
</dbReference>
<keyword evidence="8" id="KW-1185">Reference proteome</keyword>
<gene>
    <name evidence="7" type="ORF">AJAP_02995</name>
</gene>
<evidence type="ECO:0000259" key="6">
    <source>
        <dbReference type="Pfam" id="PF12698"/>
    </source>
</evidence>
<comment type="subcellular location">
    <subcellularLocation>
        <location evidence="1">Membrane</location>
        <topology evidence="1">Multi-pass membrane protein</topology>
    </subcellularLocation>
</comment>
<keyword evidence="3 5" id="KW-1133">Transmembrane helix</keyword>
<dbReference type="Proteomes" id="UP000028492">
    <property type="component" value="Chromosome"/>
</dbReference>
<accession>A0A075UTJ3</accession>
<dbReference type="GO" id="GO:0140359">
    <property type="term" value="F:ABC-type transporter activity"/>
    <property type="evidence" value="ECO:0007669"/>
    <property type="project" value="InterPro"/>
</dbReference>
<keyword evidence="2 5" id="KW-0812">Transmembrane</keyword>
<protein>
    <submittedName>
        <fullName evidence="7">Conserved putative membrane protein</fullName>
    </submittedName>
</protein>
<dbReference type="Pfam" id="PF12698">
    <property type="entry name" value="ABC2_membrane_3"/>
    <property type="match status" value="1"/>
</dbReference>
<dbReference type="GO" id="GO:0016020">
    <property type="term" value="C:membrane"/>
    <property type="evidence" value="ECO:0007669"/>
    <property type="project" value="UniProtKB-SubCell"/>
</dbReference>
<feature type="transmembrane region" description="Helical" evidence="5">
    <location>
        <begin position="254"/>
        <end position="279"/>
    </location>
</feature>
<dbReference type="KEGG" id="aja:AJAP_02995"/>
<evidence type="ECO:0000313" key="7">
    <source>
        <dbReference type="EMBL" id="AIG73525.1"/>
    </source>
</evidence>
<name>A0A075UTJ3_9PSEU</name>
<dbReference type="EMBL" id="CP008953">
    <property type="protein sequence ID" value="AIG73525.1"/>
    <property type="molecule type" value="Genomic_DNA"/>
</dbReference>
<evidence type="ECO:0000256" key="1">
    <source>
        <dbReference type="ARBA" id="ARBA00004141"/>
    </source>
</evidence>
<dbReference type="AlphaFoldDB" id="A0A075UTJ3"/>
<dbReference type="PANTHER" id="PTHR43471:SF3">
    <property type="entry name" value="ABC TRANSPORTER PERMEASE PROTEIN NATB"/>
    <property type="match status" value="1"/>
</dbReference>
<keyword evidence="4 5" id="KW-0472">Membrane</keyword>
<feature type="transmembrane region" description="Helical" evidence="5">
    <location>
        <begin position="176"/>
        <end position="202"/>
    </location>
</feature>
<feature type="domain" description="ABC-2 type transporter transmembrane" evidence="6">
    <location>
        <begin position="27"/>
        <end position="374"/>
    </location>
</feature>
<dbReference type="RefSeq" id="WP_038507984.1">
    <property type="nucleotide sequence ID" value="NZ_CP008953.1"/>
</dbReference>
<sequence length="396" mass="42184">MNTVSSWRAVWLIAKRELNTRLRTRSFVIGTAVLLVMLMGYVLLQSTLIGNEDKSKVGLTGQTAGIAQQLKTAGEAIGEKIETVTVADPAQGRSQIENGDLDALLSGNATELKVLVKSELDTKLRALLNGVSQQEVLNGILSEAQESPEQVMRTVHQTQVEVDSIKPPDPEKSQRMVIGLIVAVLLYMSIVTYGTLVAQGVVEEKSSRVVEILLSTVRPWHLLLGKVIGLGLVGLTQLVIIGGAGFIVASATDVLTLSGVATSALLWGVVWYLLGFLLYATVYGAMGSLVSRQEDTQSVIGPVNIVLILGFVVGFNLLAQAPEGTATKVLSLVPLLSPVLMPARIAAGTVEVWEIVASLGLTVGAIALFTWLGARIYQNSVLRVGSRIKLSEALRG</sequence>
<evidence type="ECO:0000256" key="2">
    <source>
        <dbReference type="ARBA" id="ARBA00022692"/>
    </source>
</evidence>
<dbReference type="STRING" id="208439.AJAP_02995"/>
<feature type="transmembrane region" description="Helical" evidence="5">
    <location>
        <begin position="26"/>
        <end position="44"/>
    </location>
</feature>
<reference evidence="7 8" key="1">
    <citation type="journal article" date="2014" name="J. Biotechnol.">
        <title>Complete genome sequence of the actinobacterium Amycolatopsis japonica MG417-CF17(T) (=DSM 44213T) producing (S,S)-N,N'-ethylenediaminedisuccinic acid.</title>
        <authorList>
            <person name="Stegmann E."/>
            <person name="Albersmeier A."/>
            <person name="Spohn M."/>
            <person name="Gert H."/>
            <person name="Weber T."/>
            <person name="Wohlleben W."/>
            <person name="Kalinowski J."/>
            <person name="Ruckert C."/>
        </authorList>
    </citation>
    <scope>NUCLEOTIDE SEQUENCE [LARGE SCALE GENOMIC DNA]</scope>
    <source>
        <strain evidence="8">MG417-CF17 (DSM 44213)</strain>
    </source>
</reference>
<evidence type="ECO:0000256" key="3">
    <source>
        <dbReference type="ARBA" id="ARBA00022989"/>
    </source>
</evidence>
<proteinExistence type="predicted"/>
<dbReference type="InterPro" id="IPR013525">
    <property type="entry name" value="ABC2_TM"/>
</dbReference>